<dbReference type="Proteomes" id="UP000185911">
    <property type="component" value="Unassembled WGS sequence"/>
</dbReference>
<protein>
    <submittedName>
        <fullName evidence="2">Uncharacterized protein</fullName>
    </submittedName>
</protein>
<comment type="caution">
    <text evidence="2">The sequence shown here is derived from an EMBL/GenBank/DDBJ whole genome shotgun (WGS) entry which is preliminary data.</text>
</comment>
<organism evidence="2 3">
    <name type="scientific">Rhodoferax antarcticus ANT.BR</name>
    <dbReference type="NCBI Taxonomy" id="1111071"/>
    <lineage>
        <taxon>Bacteria</taxon>
        <taxon>Pseudomonadati</taxon>
        <taxon>Pseudomonadota</taxon>
        <taxon>Betaproteobacteria</taxon>
        <taxon>Burkholderiales</taxon>
        <taxon>Comamonadaceae</taxon>
        <taxon>Rhodoferax</taxon>
    </lineage>
</organism>
<gene>
    <name evidence="2" type="ORF">BLL52_1070</name>
</gene>
<feature type="compositionally biased region" description="Polar residues" evidence="1">
    <location>
        <begin position="8"/>
        <end position="19"/>
    </location>
</feature>
<evidence type="ECO:0000313" key="2">
    <source>
        <dbReference type="EMBL" id="OLP07972.1"/>
    </source>
</evidence>
<dbReference type="AlphaFoldDB" id="A0A1Q8YIY4"/>
<sequence>MGAGSGPNNGASVVCSENSADAPKHRLLRGVADTVHNATSETP</sequence>
<name>A0A1Q8YIY4_9BURK</name>
<evidence type="ECO:0000256" key="1">
    <source>
        <dbReference type="SAM" id="MobiDB-lite"/>
    </source>
</evidence>
<dbReference type="EMBL" id="MSYM01000007">
    <property type="protein sequence ID" value="OLP07972.1"/>
    <property type="molecule type" value="Genomic_DNA"/>
</dbReference>
<feature type="region of interest" description="Disordered" evidence="1">
    <location>
        <begin position="1"/>
        <end position="21"/>
    </location>
</feature>
<accession>A0A1Q8YIY4</accession>
<evidence type="ECO:0000313" key="3">
    <source>
        <dbReference type="Proteomes" id="UP000185911"/>
    </source>
</evidence>
<keyword evidence="3" id="KW-1185">Reference proteome</keyword>
<proteinExistence type="predicted"/>
<reference evidence="2 3" key="1">
    <citation type="submission" date="2017-01" db="EMBL/GenBank/DDBJ databases">
        <title>Genome sequence of Rhodoferax antarcticus ANT.BR, a psychrophilic purple nonsulfur bacterium from an Antarctic microbial mat.</title>
        <authorList>
            <person name="Baker J."/>
            <person name="Riester C."/>
            <person name="Skinner B."/>
            <person name="Newell A."/>
            <person name="Swingley W."/>
            <person name="Madigan M."/>
            <person name="Jung D."/>
            <person name="Asao M."/>
            <person name="Chen M."/>
            <person name="Loughlin P."/>
            <person name="Pan H."/>
            <person name="Lin S."/>
            <person name="Li N."/>
            <person name="Shaw J."/>
            <person name="Prado M."/>
            <person name="Sherman C."/>
            <person name="Li X."/>
            <person name="Tang J."/>
            <person name="Blankenship R."/>
            <person name="Zhao T."/>
            <person name="Touchman J."/>
            <person name="Sattley M."/>
        </authorList>
    </citation>
    <scope>NUCLEOTIDE SEQUENCE [LARGE SCALE GENOMIC DNA]</scope>
    <source>
        <strain evidence="2 3">ANT.BR</strain>
    </source>
</reference>